<evidence type="ECO:0000313" key="6">
    <source>
        <dbReference type="EMBL" id="OTG17903.1"/>
    </source>
</evidence>
<reference evidence="6" key="2">
    <citation type="submission" date="2017-02" db="EMBL/GenBank/DDBJ databases">
        <title>Sunflower complete genome.</title>
        <authorList>
            <person name="Langlade N."/>
            <person name="Munos S."/>
        </authorList>
    </citation>
    <scope>NUCLEOTIDE SEQUENCE [LARGE SCALE GENOMIC DNA]</scope>
    <source>
        <tissue evidence="6">Leaves</tissue>
    </source>
</reference>
<name>A0A251U4D9_HELAN</name>
<keyword evidence="2 3" id="KW-0677">Repeat</keyword>
<dbReference type="Gene3D" id="1.10.1780.10">
    <property type="entry name" value="Clp, N-terminal domain"/>
    <property type="match status" value="1"/>
</dbReference>
<dbReference type="Pfam" id="PF23569">
    <property type="entry name" value="NBD_SMAX1"/>
    <property type="match status" value="1"/>
</dbReference>
<dbReference type="Pfam" id="PF02861">
    <property type="entry name" value="Clp_N"/>
    <property type="match status" value="1"/>
</dbReference>
<dbReference type="PANTHER" id="PTHR43572">
    <property type="entry name" value="CHAPERONE PROTEIN CLPD, CHLOROPLASTIC"/>
    <property type="match status" value="1"/>
</dbReference>
<evidence type="ECO:0000256" key="3">
    <source>
        <dbReference type="PROSITE-ProRule" id="PRU01251"/>
    </source>
</evidence>
<dbReference type="Gene3D" id="3.40.50.300">
    <property type="entry name" value="P-loop containing nucleotide triphosphate hydrolases"/>
    <property type="match status" value="1"/>
</dbReference>
<protein>
    <submittedName>
        <fullName evidence="5">P-loop containing nucleoside triphosphate hydrolase, Clp domain superfamily</fullName>
    </submittedName>
    <submittedName>
        <fullName evidence="6">Putative clp, P-loop containing nucleoside triphosphate hydrolase</fullName>
    </submittedName>
</protein>
<dbReference type="OMA" id="YMRCRAG"/>
<dbReference type="EMBL" id="MNCJ02000323">
    <property type="protein sequence ID" value="KAF5794466.1"/>
    <property type="molecule type" value="Genomic_DNA"/>
</dbReference>
<comment type="similarity">
    <text evidence="1">Belongs to the ClpA/ClpB family.</text>
</comment>
<evidence type="ECO:0000259" key="4">
    <source>
        <dbReference type="PROSITE" id="PS51903"/>
    </source>
</evidence>
<feature type="domain" description="Clp R" evidence="4">
    <location>
        <begin position="71"/>
        <end position="234"/>
    </location>
</feature>
<dbReference type="EMBL" id="CM007897">
    <property type="protein sequence ID" value="OTG17903.1"/>
    <property type="molecule type" value="Genomic_DNA"/>
</dbReference>
<accession>A0A251U4D9</accession>
<dbReference type="InterPro" id="IPR036628">
    <property type="entry name" value="Clp_N_dom_sf"/>
</dbReference>
<dbReference type="InterPro" id="IPR004176">
    <property type="entry name" value="Clp_R_N"/>
</dbReference>
<dbReference type="SUPFAM" id="SSF81923">
    <property type="entry name" value="Double Clp-N motif"/>
    <property type="match status" value="1"/>
</dbReference>
<dbReference type="GO" id="GO:0005634">
    <property type="term" value="C:nucleus"/>
    <property type="evidence" value="ECO:0000318"/>
    <property type="project" value="GO_Central"/>
</dbReference>
<keyword evidence="7" id="KW-1185">Reference proteome</keyword>
<reference evidence="5 7" key="1">
    <citation type="journal article" date="2017" name="Nature">
        <title>The sunflower genome provides insights into oil metabolism, flowering and Asterid evolution.</title>
        <authorList>
            <person name="Badouin H."/>
            <person name="Gouzy J."/>
            <person name="Grassa C.J."/>
            <person name="Murat F."/>
            <person name="Staton S.E."/>
            <person name="Cottret L."/>
            <person name="Lelandais-Briere C."/>
            <person name="Owens G.L."/>
            <person name="Carrere S."/>
            <person name="Mayjonade B."/>
            <person name="Legrand L."/>
            <person name="Gill N."/>
            <person name="Kane N.C."/>
            <person name="Bowers J.E."/>
            <person name="Hubner S."/>
            <person name="Bellec A."/>
            <person name="Berard A."/>
            <person name="Berges H."/>
            <person name="Blanchet N."/>
            <person name="Boniface M.C."/>
            <person name="Brunel D."/>
            <person name="Catrice O."/>
            <person name="Chaidir N."/>
            <person name="Claudel C."/>
            <person name="Donnadieu C."/>
            <person name="Faraut T."/>
            <person name="Fievet G."/>
            <person name="Helmstetter N."/>
            <person name="King M."/>
            <person name="Knapp S.J."/>
            <person name="Lai Z."/>
            <person name="Le Paslier M.C."/>
            <person name="Lippi Y."/>
            <person name="Lorenzon L."/>
            <person name="Mandel J.R."/>
            <person name="Marage G."/>
            <person name="Marchand G."/>
            <person name="Marquand E."/>
            <person name="Bret-Mestries E."/>
            <person name="Morien E."/>
            <person name="Nambeesan S."/>
            <person name="Nguyen T."/>
            <person name="Pegot-Espagnet P."/>
            <person name="Pouilly N."/>
            <person name="Raftis F."/>
            <person name="Sallet E."/>
            <person name="Schiex T."/>
            <person name="Thomas J."/>
            <person name="Vandecasteele C."/>
            <person name="Vares D."/>
            <person name="Vear F."/>
            <person name="Vautrin S."/>
            <person name="Crespi M."/>
            <person name="Mangin B."/>
            <person name="Burke J.M."/>
            <person name="Salse J."/>
            <person name="Munos S."/>
            <person name="Vincourt P."/>
            <person name="Rieseberg L.H."/>
            <person name="Langlade N.B."/>
        </authorList>
    </citation>
    <scope>NUCLEOTIDE SEQUENCE [LARGE SCALE GENOMIC DNA]</scope>
    <source>
        <strain evidence="7">cv. SF193</strain>
        <tissue evidence="5">Leaves</tissue>
    </source>
</reference>
<dbReference type="GO" id="GO:0016787">
    <property type="term" value="F:hydrolase activity"/>
    <property type="evidence" value="ECO:0007669"/>
    <property type="project" value="UniProtKB-KW"/>
</dbReference>
<dbReference type="InterPro" id="IPR051650">
    <property type="entry name" value="SL_signaling_regulator"/>
</dbReference>
<dbReference type="InterPro" id="IPR058680">
    <property type="entry name" value="NBD_SMAX1-like"/>
</dbReference>
<dbReference type="SUPFAM" id="SSF52540">
    <property type="entry name" value="P-loop containing nucleoside triphosphate hydrolases"/>
    <property type="match status" value="1"/>
</dbReference>
<evidence type="ECO:0000313" key="5">
    <source>
        <dbReference type="EMBL" id="KAF5794466.1"/>
    </source>
</evidence>
<dbReference type="GO" id="GO:0044183">
    <property type="term" value="F:protein folding chaperone"/>
    <property type="evidence" value="ECO:0000318"/>
    <property type="project" value="GO_Central"/>
</dbReference>
<dbReference type="PANTHER" id="PTHR43572:SF50">
    <property type="entry name" value="P-LOOP CONTAINING NUCLEOSIDE TRIPHOSPHATE HYDROLASE, CLP DOMAIN SUPERFAMILY"/>
    <property type="match status" value="1"/>
</dbReference>
<dbReference type="AlphaFoldDB" id="A0A251U4D9"/>
<sequence>MDSTFRLPRHTKQQEKHNPTIHQVSTYLAPQSRTPGTTTSTTHIFTSKSIYVKYNNTHILLINMRAEGYTIQHSLSSEAAAIVKQAFGLAKRRGHAQVTPLHVASALSTSSTSLFRKACLQINTHPLQCQALELCFNVALNRLPISQSIPIMLSPNQSNNPSLSNALVAAFKRALAHQRRGSVENQQQPVLALRVEIEQLIMSILDDPSVCRVMRGAGFSSTQIKNRIEQMVSLEISSQTKENIKPILQDFQISFGNKQKFSPRVRDEDVMSVIDTMMERRKKSIVVIRECLVSADDIVRGVIDIFERGNIMVFSGNLKFVQFVSLPLHALSNHSREEIEDKVKELCCLLKSHVERGVILYLGDLKWVSDYWSKYSEQRLRTYYYSPMEHMIMELSRLMFGYGDSGKFWLMGIANSETYLSCKSGRPSLETLWDLFPHTTPVGGLDLTLNLDSKDSPNETKQLACCGECSINFTREAQSISKYSQNNESITTNKTSTLPLWLQQCKEKNSRQITINDQECDRVGRLHKKWSSICCSLHKQPHFLDKTFHLCSPSTKLSASSHKHHHKSPILADPKNIPKEHQFFTFQMDCDDGFDDHNLRQTSAVKPNLLSHLNSSPNSASCSEVKDADECFMHKFKEVNSKNIRILTNALEKKVPRQRTIIPEIVSTVLQCRSGLTKRKGKEDTWLFFLGSDIQGKEMISRELATVVFGSTNNFIPIGLSCFSSTKYYSMVDGQELISCKRERDEHGQSYIENFAAAVEENASRVFFLEEVDQVDYQSQMGIKKAIESGRITKDCGKSIHLKDAIVILNCESFTSFSIAMSPIRRSHSERQFGMFDLNRHAQDTGIFNSVDKQVKFNI</sequence>
<dbReference type="InParanoid" id="A0A251U4D9"/>
<dbReference type="Gramene" id="mRNA:HanXRQr2_Chr08g0328411">
    <property type="protein sequence ID" value="mRNA:HanXRQr2_Chr08g0328411"/>
    <property type="gene ID" value="HanXRQr2_Chr08g0328411"/>
</dbReference>
<evidence type="ECO:0000256" key="1">
    <source>
        <dbReference type="ARBA" id="ARBA00008675"/>
    </source>
</evidence>
<evidence type="ECO:0000313" key="7">
    <source>
        <dbReference type="Proteomes" id="UP000215914"/>
    </source>
</evidence>
<gene>
    <name evidence="6" type="ORF">HannXRQ_Chr08g0217311</name>
    <name evidence="5" type="ORF">HanXRQr2_Chr08g0328411</name>
</gene>
<dbReference type="STRING" id="4232.A0A251U4D9"/>
<organism evidence="6 7">
    <name type="scientific">Helianthus annuus</name>
    <name type="common">Common sunflower</name>
    <dbReference type="NCBI Taxonomy" id="4232"/>
    <lineage>
        <taxon>Eukaryota</taxon>
        <taxon>Viridiplantae</taxon>
        <taxon>Streptophyta</taxon>
        <taxon>Embryophyta</taxon>
        <taxon>Tracheophyta</taxon>
        <taxon>Spermatophyta</taxon>
        <taxon>Magnoliopsida</taxon>
        <taxon>eudicotyledons</taxon>
        <taxon>Gunneridae</taxon>
        <taxon>Pentapetalae</taxon>
        <taxon>asterids</taxon>
        <taxon>campanulids</taxon>
        <taxon>Asterales</taxon>
        <taxon>Asteraceae</taxon>
        <taxon>Asteroideae</taxon>
        <taxon>Heliantheae alliance</taxon>
        <taxon>Heliantheae</taxon>
        <taxon>Helianthus</taxon>
    </lineage>
</organism>
<dbReference type="Proteomes" id="UP000215914">
    <property type="component" value="Chromosome 8"/>
</dbReference>
<keyword evidence="6" id="KW-0378">Hydrolase</keyword>
<evidence type="ECO:0000256" key="2">
    <source>
        <dbReference type="ARBA" id="ARBA00022737"/>
    </source>
</evidence>
<proteinExistence type="inferred from homology"/>
<dbReference type="PROSITE" id="PS51903">
    <property type="entry name" value="CLP_R"/>
    <property type="match status" value="1"/>
</dbReference>
<reference evidence="5" key="3">
    <citation type="submission" date="2020-06" db="EMBL/GenBank/DDBJ databases">
        <title>Helianthus annuus Genome sequencing and assembly Release 2.</title>
        <authorList>
            <person name="Gouzy J."/>
            <person name="Langlade N."/>
            <person name="Munos S."/>
        </authorList>
    </citation>
    <scope>NUCLEOTIDE SEQUENCE</scope>
    <source>
        <tissue evidence="5">Leaves</tissue>
    </source>
</reference>
<dbReference type="InterPro" id="IPR027417">
    <property type="entry name" value="P-loop_NTPase"/>
</dbReference>